<keyword evidence="2" id="KW-1185">Reference proteome</keyword>
<reference evidence="1 2" key="1">
    <citation type="submission" date="2024-02" db="EMBL/GenBank/DDBJ databases">
        <title>Haloferula sargassicola NBRC 104335.</title>
        <authorList>
            <person name="Ichikawa N."/>
            <person name="Katano-Makiyama Y."/>
            <person name="Hidaka K."/>
        </authorList>
    </citation>
    <scope>NUCLEOTIDE SEQUENCE [LARGE SCALE GENOMIC DNA]</scope>
    <source>
        <strain evidence="1 2">NBRC 104335</strain>
    </source>
</reference>
<evidence type="ECO:0000313" key="2">
    <source>
        <dbReference type="Proteomes" id="UP001476282"/>
    </source>
</evidence>
<protein>
    <submittedName>
        <fullName evidence="1">Uncharacterized protein</fullName>
    </submittedName>
</protein>
<accession>A0ABP9UU14</accession>
<dbReference type="Proteomes" id="UP001476282">
    <property type="component" value="Unassembled WGS sequence"/>
</dbReference>
<sequence>MVPPAVPERPVVSRMKVLLALLFLLVPVIGSAAPASMIEAASKRELPLGVTVDIVSSPGDKVDVTVCLMSGFNEQTEGFCVDGVLELWLGGEMIGEVPVSRYDDWGVSSFEFRVSRSLLPEAEFYLSSYFLNEDQLTDGVEIVRIQLGGFPIGSPD</sequence>
<evidence type="ECO:0000313" key="1">
    <source>
        <dbReference type="EMBL" id="GAA5484735.1"/>
    </source>
</evidence>
<comment type="caution">
    <text evidence="1">The sequence shown here is derived from an EMBL/GenBank/DDBJ whole genome shotgun (WGS) entry which is preliminary data.</text>
</comment>
<proteinExistence type="predicted"/>
<gene>
    <name evidence="1" type="ORF">Hsar01_03981</name>
</gene>
<dbReference type="EMBL" id="BAABRI010000033">
    <property type="protein sequence ID" value="GAA5484735.1"/>
    <property type="molecule type" value="Genomic_DNA"/>
</dbReference>
<name>A0ABP9UU14_9BACT</name>
<organism evidence="1 2">
    <name type="scientific">Haloferula sargassicola</name>
    <dbReference type="NCBI Taxonomy" id="490096"/>
    <lineage>
        <taxon>Bacteria</taxon>
        <taxon>Pseudomonadati</taxon>
        <taxon>Verrucomicrobiota</taxon>
        <taxon>Verrucomicrobiia</taxon>
        <taxon>Verrucomicrobiales</taxon>
        <taxon>Verrucomicrobiaceae</taxon>
        <taxon>Haloferula</taxon>
    </lineage>
</organism>